<keyword evidence="7 8" id="KW-0539">Nucleus</keyword>
<comment type="function">
    <text evidence="8">Involved in pre-mRNA splicing.</text>
</comment>
<dbReference type="InterPro" id="IPR039974">
    <property type="entry name" value="Splicing_factor_SLU7"/>
</dbReference>
<keyword evidence="9" id="KW-0175">Coiled coil</keyword>
<feature type="domain" description="Pre-mRNA-splicing factor SLU7" evidence="11">
    <location>
        <begin position="156"/>
        <end position="419"/>
    </location>
</feature>
<comment type="subcellular location">
    <subcellularLocation>
        <location evidence="1 8">Nucleus</location>
    </subcellularLocation>
</comment>
<organism evidence="12 13">
    <name type="scientific">Mesorhabditis spiculigera</name>
    <dbReference type="NCBI Taxonomy" id="96644"/>
    <lineage>
        <taxon>Eukaryota</taxon>
        <taxon>Metazoa</taxon>
        <taxon>Ecdysozoa</taxon>
        <taxon>Nematoda</taxon>
        <taxon>Chromadorea</taxon>
        <taxon>Rhabditida</taxon>
        <taxon>Rhabditina</taxon>
        <taxon>Rhabditomorpha</taxon>
        <taxon>Rhabditoidea</taxon>
        <taxon>Rhabditidae</taxon>
        <taxon>Mesorhabditinae</taxon>
        <taxon>Mesorhabditis</taxon>
    </lineage>
</organism>
<feature type="compositionally biased region" description="Basic and acidic residues" evidence="10">
    <location>
        <begin position="471"/>
        <end position="480"/>
    </location>
</feature>
<feature type="compositionally biased region" description="Basic and acidic residues" evidence="10">
    <location>
        <begin position="597"/>
        <end position="606"/>
    </location>
</feature>
<keyword evidence="13" id="KW-1185">Reference proteome</keyword>
<feature type="region of interest" description="Disordered" evidence="10">
    <location>
        <begin position="1"/>
        <end position="93"/>
    </location>
</feature>
<evidence type="ECO:0000256" key="6">
    <source>
        <dbReference type="ARBA" id="ARBA00023187"/>
    </source>
</evidence>
<name>A0AA36G349_9BILA</name>
<evidence type="ECO:0000256" key="7">
    <source>
        <dbReference type="ARBA" id="ARBA00023242"/>
    </source>
</evidence>
<feature type="compositionally biased region" description="Basic and acidic residues" evidence="10">
    <location>
        <begin position="574"/>
        <end position="589"/>
    </location>
</feature>
<feature type="compositionally biased region" description="Basic and acidic residues" evidence="10">
    <location>
        <begin position="215"/>
        <end position="226"/>
    </location>
</feature>
<keyword evidence="6 8" id="KW-0508">mRNA splicing</keyword>
<keyword evidence="5 8" id="KW-0747">Spliceosome</keyword>
<feature type="non-terminal residue" evidence="12">
    <location>
        <position position="1"/>
    </location>
</feature>
<feature type="region of interest" description="Disordered" evidence="10">
    <location>
        <begin position="204"/>
        <end position="226"/>
    </location>
</feature>
<dbReference type="Proteomes" id="UP001177023">
    <property type="component" value="Unassembled WGS sequence"/>
</dbReference>
<comment type="caution">
    <text evidence="12">The sequence shown here is derived from an EMBL/GenBank/DDBJ whole genome shotgun (WGS) entry which is preliminary data.</text>
</comment>
<evidence type="ECO:0000256" key="9">
    <source>
        <dbReference type="SAM" id="Coils"/>
    </source>
</evidence>
<evidence type="ECO:0000256" key="2">
    <source>
        <dbReference type="ARBA" id="ARBA00007203"/>
    </source>
</evidence>
<feature type="compositionally biased region" description="Basic and acidic residues" evidence="10">
    <location>
        <begin position="515"/>
        <end position="536"/>
    </location>
</feature>
<protein>
    <recommendedName>
        <fullName evidence="3 8">Pre-mRNA-splicing factor SLU7</fullName>
    </recommendedName>
</protein>
<evidence type="ECO:0000256" key="3">
    <source>
        <dbReference type="ARBA" id="ARBA00021377"/>
    </source>
</evidence>
<feature type="compositionally biased region" description="Acidic residues" evidence="10">
    <location>
        <begin position="498"/>
        <end position="514"/>
    </location>
</feature>
<dbReference type="AlphaFoldDB" id="A0AA36G349"/>
<feature type="coiled-coil region" evidence="9">
    <location>
        <begin position="173"/>
        <end position="200"/>
    </location>
</feature>
<dbReference type="GO" id="GO:0000398">
    <property type="term" value="P:mRNA splicing, via spliceosome"/>
    <property type="evidence" value="ECO:0007669"/>
    <property type="project" value="UniProtKB-UniRule"/>
</dbReference>
<evidence type="ECO:0000256" key="4">
    <source>
        <dbReference type="ARBA" id="ARBA00022664"/>
    </source>
</evidence>
<evidence type="ECO:0000313" key="13">
    <source>
        <dbReference type="Proteomes" id="UP001177023"/>
    </source>
</evidence>
<keyword evidence="4 8" id="KW-0507">mRNA processing</keyword>
<proteinExistence type="inferred from homology"/>
<evidence type="ECO:0000256" key="10">
    <source>
        <dbReference type="SAM" id="MobiDB-lite"/>
    </source>
</evidence>
<dbReference type="Pfam" id="PF11708">
    <property type="entry name" value="Slu7"/>
    <property type="match status" value="1"/>
</dbReference>
<reference evidence="12" key="1">
    <citation type="submission" date="2023-06" db="EMBL/GenBank/DDBJ databases">
        <authorList>
            <person name="Delattre M."/>
        </authorList>
    </citation>
    <scope>NUCLEOTIDE SEQUENCE</scope>
    <source>
        <strain evidence="12">AF72</strain>
    </source>
</reference>
<comment type="subunit">
    <text evidence="8">Associated with the spliceosome.</text>
</comment>
<dbReference type="InterPro" id="IPR021715">
    <property type="entry name" value="Slu7_dom"/>
</dbReference>
<evidence type="ECO:0000313" key="12">
    <source>
        <dbReference type="EMBL" id="CAJ0577759.1"/>
    </source>
</evidence>
<dbReference type="EMBL" id="CATQJA010002651">
    <property type="protein sequence ID" value="CAJ0577759.1"/>
    <property type="molecule type" value="Genomic_DNA"/>
</dbReference>
<comment type="similarity">
    <text evidence="2 8">Belongs to the SLU7 family.</text>
</comment>
<dbReference type="GO" id="GO:0030628">
    <property type="term" value="F:pre-mRNA 3'-splice site binding"/>
    <property type="evidence" value="ECO:0007669"/>
    <property type="project" value="UniProtKB-UniRule"/>
</dbReference>
<dbReference type="PANTHER" id="PTHR12942">
    <property type="entry name" value="STEP II SPLICING FACTOR SLU7"/>
    <property type="match status" value="1"/>
</dbReference>
<feature type="region of interest" description="Disordered" evidence="10">
    <location>
        <begin position="446"/>
        <end position="621"/>
    </location>
</feature>
<gene>
    <name evidence="12" type="ORF">MSPICULIGERA_LOCUS16026</name>
</gene>
<dbReference type="PANTHER" id="PTHR12942:SF2">
    <property type="entry name" value="PRE-MRNA-SPLICING FACTOR SLU7"/>
    <property type="match status" value="1"/>
</dbReference>
<accession>A0AA36G349</accession>
<feature type="compositionally biased region" description="Basic residues" evidence="10">
    <location>
        <begin position="537"/>
        <end position="562"/>
    </location>
</feature>
<evidence type="ECO:0000256" key="8">
    <source>
        <dbReference type="RuleBase" id="RU367071"/>
    </source>
</evidence>
<dbReference type="GO" id="GO:0005681">
    <property type="term" value="C:spliceosomal complex"/>
    <property type="evidence" value="ECO:0007669"/>
    <property type="project" value="UniProtKB-UniRule"/>
</dbReference>
<evidence type="ECO:0000256" key="1">
    <source>
        <dbReference type="ARBA" id="ARBA00004123"/>
    </source>
</evidence>
<sequence>MASFRKEMPVSGLLKDSTTGEPKKSRGEYRKEKDLEEERKAGTAPAMVDVDTGRDINPHIPQFISQTPWYVPSEGPTLKHQRPHPERQSELSQVDEWYQRGTTGVAATKFRKGACENCGAMTHKKKDCFERPRKKDAKRTGLDIAADDYLQPKLALGFDAKRDRWNGYNPETHKEVVKEFEQLEEARKLIRAEKMKEEAALGIAKEEGEAEEEAGEHVEHDEDKYAEDADMAGVSVDMDSRTRITVRNLRIREDTAKYLYNLNENGPYYDPKSRSMRENPFQGLKGKEAEAAKFQGENFIRYTGEVTEANEAQLFAWQARAQGIDVHCIAEPTKLEALKKTYEKEKSSVKDDTKQMLVEKYGGAEHLEAPPKELLLAQSERYVEYSAKGKVIKGEERPLAKSIYEEDVYPGNHTTVWGSYWQDGKWGFRCCHQFMKQAYCIPVKKKDPKAEDEETKIEVAPPPPATVVKTSEPKQEKKADASSASEAEEEEAKKEAGSGEEEEEEVEEVEELDSEAERERQQEIADEKRKFEDKQKKRERKREKRKRKKERQNKEGGRKRKHSTSDSDSDASDSEDKKKRELEKALKEEKKKRKKAQKEEEQDERKRKYNSNYEIKAPTEAQVEAFNLTRIHSADPMAKFMEGK</sequence>
<evidence type="ECO:0000256" key="5">
    <source>
        <dbReference type="ARBA" id="ARBA00022728"/>
    </source>
</evidence>
<evidence type="ECO:0000259" key="11">
    <source>
        <dbReference type="Pfam" id="PF11708"/>
    </source>
</evidence>
<feature type="compositionally biased region" description="Basic and acidic residues" evidence="10">
    <location>
        <begin position="21"/>
        <end position="41"/>
    </location>
</feature>